<evidence type="ECO:0000256" key="4">
    <source>
        <dbReference type="ARBA" id="ARBA00023026"/>
    </source>
</evidence>
<dbReference type="RefSeq" id="WP_038158039.1">
    <property type="nucleotide sequence ID" value="NZ_JMTB01000088.1"/>
</dbReference>
<evidence type="ECO:0000256" key="3">
    <source>
        <dbReference type="ARBA" id="ARBA00022913"/>
    </source>
</evidence>
<dbReference type="InterPro" id="IPR006914">
    <property type="entry name" value="VENN_dom"/>
</dbReference>
<feature type="domain" description="VENN motif-containing" evidence="5">
    <location>
        <begin position="80"/>
        <end position="129"/>
    </location>
</feature>
<evidence type="ECO:0000259" key="5">
    <source>
        <dbReference type="Pfam" id="PF04829"/>
    </source>
</evidence>
<dbReference type="EMBL" id="JMTB01000088">
    <property type="protein sequence ID" value="KFC05622.1"/>
    <property type="molecule type" value="Genomic_DNA"/>
</dbReference>
<keyword evidence="2" id="KW-0800">Toxin</keyword>
<dbReference type="GO" id="GO:0090729">
    <property type="term" value="F:toxin activity"/>
    <property type="evidence" value="ECO:0007669"/>
    <property type="project" value="UniProtKB-KW"/>
</dbReference>
<evidence type="ECO:0000313" key="7">
    <source>
        <dbReference type="Proteomes" id="UP000028630"/>
    </source>
</evidence>
<comment type="caution">
    <text evidence="6">The sequence shown here is derived from an EMBL/GenBank/DDBJ whole genome shotgun (WGS) entry which is preliminary data.</text>
</comment>
<reference evidence="7" key="1">
    <citation type="submission" date="2014-05" db="EMBL/GenBank/DDBJ databases">
        <title>ATOL: Assembling a taxonomically balanced genome-scale reconstruction of the evolutionary history of the Enterobacteriaceae.</title>
        <authorList>
            <person name="Plunkett G. III"/>
            <person name="Neeno-Eckwall E.C."/>
            <person name="Glasner J.D."/>
            <person name="Perna N.T."/>
        </authorList>
    </citation>
    <scope>NUCLEOTIDE SEQUENCE [LARGE SCALE GENOMIC DNA]</scope>
    <source>
        <strain evidence="7">ATCC 49490</strain>
    </source>
</reference>
<keyword evidence="3" id="KW-1266">Target cell cytoplasm</keyword>
<dbReference type="AlphaFoldDB" id="A0A085A5X7"/>
<accession>A0A085A5X7</accession>
<protein>
    <submittedName>
        <fullName evidence="6">Putative heme utilization/adhesion exoprotein</fullName>
    </submittedName>
</protein>
<proteinExistence type="predicted"/>
<sequence>QGAAGGDMNAAIAGAAAPYIAEMIGHQSGLEGMSKVAAHAVANAVLASMQGQNALAGAAGAATGELVGMIALEMYNKPLSELSETEKQTISALATIASGIAGGLAGDSSSSALAGAQSGKTTVENNLLGGSEWLQTEKAKEHGADVLSCSDNPSGEACKRGLAENKAYAAALATGSVALLPGSAQAMWLLGAGTNAGMQYADSSEINPVNSVAAGWINVITMGQSWKGTIAWNAAGGALTNTINGDDPLTGAITNGAGAWFGYGVGNYVVKPAANTIGKWITGGWNPKFDPTLLKYTEVKGPLGLSKEMVPSKIPSAVGNAGGSLSSEFGSSIIQKKKDAMEAGK</sequence>
<keyword evidence="7" id="KW-1185">Reference proteome</keyword>
<evidence type="ECO:0000256" key="1">
    <source>
        <dbReference type="ARBA" id="ARBA00004219"/>
    </source>
</evidence>
<name>A0A085A5X7_9ENTR</name>
<evidence type="ECO:0000313" key="6">
    <source>
        <dbReference type="EMBL" id="KFC05622.1"/>
    </source>
</evidence>
<dbReference type="Pfam" id="PF04829">
    <property type="entry name" value="PT-VENN"/>
    <property type="match status" value="1"/>
</dbReference>
<evidence type="ECO:0000256" key="2">
    <source>
        <dbReference type="ARBA" id="ARBA00022656"/>
    </source>
</evidence>
<feature type="non-terminal residue" evidence="6">
    <location>
        <position position="1"/>
    </location>
</feature>
<dbReference type="Proteomes" id="UP000028630">
    <property type="component" value="Unassembled WGS sequence"/>
</dbReference>
<dbReference type="eggNOG" id="COG3210">
    <property type="taxonomic scope" value="Bacteria"/>
</dbReference>
<keyword evidence="4" id="KW-0843">Virulence</keyword>
<comment type="subcellular location">
    <subcellularLocation>
        <location evidence="1">Target cell</location>
        <location evidence="1">Target cell cytoplasm</location>
    </subcellularLocation>
</comment>
<organism evidence="6 7">
    <name type="scientific">Trabulsiella guamensis ATCC 49490</name>
    <dbReference type="NCBI Taxonomy" id="1005994"/>
    <lineage>
        <taxon>Bacteria</taxon>
        <taxon>Pseudomonadati</taxon>
        <taxon>Pseudomonadota</taxon>
        <taxon>Gammaproteobacteria</taxon>
        <taxon>Enterobacterales</taxon>
        <taxon>Enterobacteriaceae</taxon>
        <taxon>Trabulsiella</taxon>
    </lineage>
</organism>
<gene>
    <name evidence="6" type="ORF">GTGU_02800</name>
</gene>